<dbReference type="Gene3D" id="1.25.10.10">
    <property type="entry name" value="Leucine-rich Repeat Variant"/>
    <property type="match status" value="1"/>
</dbReference>
<dbReference type="NCBIfam" id="TIGR02270">
    <property type="entry name" value="TIGR02270 family protein"/>
    <property type="match status" value="1"/>
</dbReference>
<gene>
    <name evidence="1" type="ORF">ACS77_02265</name>
</gene>
<dbReference type="EMBL" id="LFQK01000004">
    <property type="protein sequence ID" value="KNH29522.1"/>
    <property type="molecule type" value="Genomic_DNA"/>
</dbReference>
<dbReference type="SUPFAM" id="SSF48371">
    <property type="entry name" value="ARM repeat"/>
    <property type="match status" value="1"/>
</dbReference>
<dbReference type="OrthoDB" id="8089803at2"/>
<dbReference type="AlphaFoldDB" id="A0A0L1MLZ8"/>
<dbReference type="Pfam" id="PF13646">
    <property type="entry name" value="HEAT_2"/>
    <property type="match status" value="1"/>
</dbReference>
<dbReference type="Proteomes" id="UP000036955">
    <property type="component" value="Unassembled WGS sequence"/>
</dbReference>
<accession>A0A0L1MLZ8</accession>
<comment type="caution">
    <text evidence="1">The sequence shown here is derived from an EMBL/GenBank/DDBJ whole genome shotgun (WGS) entry which is preliminary data.</text>
</comment>
<name>A0A0L1MLZ8_PSESX</name>
<proteinExistence type="predicted"/>
<dbReference type="PATRIC" id="fig|317.197.peg.3810"/>
<reference evidence="1 2" key="1">
    <citation type="submission" date="2015-06" db="EMBL/GenBank/DDBJ databases">
        <authorList>
            <person name="Hoefler B.C."/>
            <person name="Straight P.D."/>
        </authorList>
    </citation>
    <scope>NUCLEOTIDE SEQUENCE [LARGE SCALE GENOMIC DNA]</scope>
    <source>
        <strain evidence="1 2">Riq4</strain>
    </source>
</reference>
<dbReference type="InterPro" id="IPR016024">
    <property type="entry name" value="ARM-type_fold"/>
</dbReference>
<evidence type="ECO:0000313" key="2">
    <source>
        <dbReference type="Proteomes" id="UP000036955"/>
    </source>
</evidence>
<protein>
    <recommendedName>
        <fullName evidence="3">TIGR02270 family protein</fullName>
    </recommendedName>
</protein>
<sequence length="414" mass="45977">MESLSPILDQHTEEASFLAALRDYAMHAPHYDLDDLSNLDGRIDAHLDGLRVAGTSGLETLLTQLSPHAIGEMFASAVLAFEAGNAQVLSRLSEHLRSAVDTERGYLMALGWLDWEWVSPWIDRMLASPAPLFRRLGLAACGMHRHDPGPALLTGLSDADPSVLARAARTAGELRRRDLMPAIRAHRQHTDTATRFWANWAIAQMGDEQALEPLRQFAEQPGEFQYRALCVLLAWQKHENSVAWIRQLIQNPEQQRIGIQAVGLLGDPVSVPWLIQQMSDLPHARVAGEAFSLITGADLVLLDLELQDLPEFDAGPNDDPEDANVAMDADENLPWPDPQLIAAWWQAHGGDFQVGVGFVLGLPQRESSFQQALVRGQQRQRIAAAYGIARFRPTEVLFPTSAPAWRQKRLLFGR</sequence>
<evidence type="ECO:0000313" key="1">
    <source>
        <dbReference type="EMBL" id="KNH29522.1"/>
    </source>
</evidence>
<evidence type="ECO:0008006" key="3">
    <source>
        <dbReference type="Google" id="ProtNLM"/>
    </source>
</evidence>
<dbReference type="InterPro" id="IPR011959">
    <property type="entry name" value="CHP02270"/>
</dbReference>
<organism evidence="1 2">
    <name type="scientific">Pseudomonas syringae</name>
    <dbReference type="NCBI Taxonomy" id="317"/>
    <lineage>
        <taxon>Bacteria</taxon>
        <taxon>Pseudomonadati</taxon>
        <taxon>Pseudomonadota</taxon>
        <taxon>Gammaproteobacteria</taxon>
        <taxon>Pseudomonadales</taxon>
        <taxon>Pseudomonadaceae</taxon>
        <taxon>Pseudomonas</taxon>
    </lineage>
</organism>
<dbReference type="InterPro" id="IPR011989">
    <property type="entry name" value="ARM-like"/>
</dbReference>